<evidence type="ECO:0000313" key="2">
    <source>
        <dbReference type="EMBL" id="KAF4630693.1"/>
    </source>
</evidence>
<dbReference type="OrthoDB" id="2958217at2759"/>
<feature type="domain" description="Heterokaryon incompatibility" evidence="1">
    <location>
        <begin position="270"/>
        <end position="413"/>
    </location>
</feature>
<dbReference type="PANTHER" id="PTHR33112:SF1">
    <property type="entry name" value="HETEROKARYON INCOMPATIBILITY DOMAIN-CONTAINING PROTEIN"/>
    <property type="match status" value="1"/>
</dbReference>
<sequence>MELRLSLPDAQKVPSIESYKLAMQTLETCIAERLTSHTSIKLCHICSEVGRRIEDIMSSTTEAGARETALSGGARDAVGNIYLGTLSQIFSQVNGGCVIYSLVARQFLRAKRREIYVNALSKGRELNEASLHDLLELVYAQKSQEVADWDLKDPLSFTVQLSLNTIEIDGRLSVWWPENVTDEINDEPTQLPMIAEDHQKGFPESKPWVPLPRVASNTERDMTMFLKCFQTCQQQHPGCRQLTATSRPTRLIDVVQMKVTRIHIGEAPDYFALSYVWGQPPFLLLQKDNEQEFGRPGALVEQAIPQTILDVIEITRNFGHKYLWVDALCIVQNDTEDKMREIQRMHEIYAQAELTIVAATGDGANSGLMEVNNVFRDEGSHVIQGYRFTVDPRETQEVVEFSTWFTRGWTFQELVFSNRLLYFTPERTYFTCGAANWSEDFPLDENLSFDEYKSSFHDDDPKLGFDLHNQLDPFENYSSMVIKISTRQFTQDSDILNACQGFYTGLLLNELGGSVCGLPAICFDFALAWQPDGNLRRRQSPESLPSFPSWSWAGWVGPVDYPFLSGPEKFGVDPEISWTIFSKCRLQEDEASDTYRFKQVIPSPPSISPLEARSHHTLWKRHGPENFEGPVWNNRSENDDDQQLQLDHPIGGVLTVSFIETGILVFETRSITCSIHETEAPDLASRKGLRFFAIKSNGTMIGELKIDSGTLDSVRDVDVSQETIELISLFDLDFETQAMKDLLWMNSLSRRGTFGREFAEMVQGIEEKRMRIVIWIKWDGNIASRVAIGYVTVRGFEAAAPVEKEIFLD</sequence>
<dbReference type="AlphaFoldDB" id="A0A8H4RKG5"/>
<dbReference type="InterPro" id="IPR010730">
    <property type="entry name" value="HET"/>
</dbReference>
<dbReference type="Proteomes" id="UP000566819">
    <property type="component" value="Unassembled WGS sequence"/>
</dbReference>
<keyword evidence="3" id="KW-1185">Reference proteome</keyword>
<evidence type="ECO:0000259" key="1">
    <source>
        <dbReference type="Pfam" id="PF06985"/>
    </source>
</evidence>
<reference evidence="2 3" key="1">
    <citation type="submission" date="2020-03" db="EMBL/GenBank/DDBJ databases">
        <title>Draft Genome Sequence of Cudoniella acicularis.</title>
        <authorList>
            <person name="Buettner E."/>
            <person name="Kellner H."/>
        </authorList>
    </citation>
    <scope>NUCLEOTIDE SEQUENCE [LARGE SCALE GENOMIC DNA]</scope>
    <source>
        <strain evidence="2 3">DSM 108380</strain>
    </source>
</reference>
<name>A0A8H4RKG5_9HELO</name>
<dbReference type="EMBL" id="JAAMPI010000524">
    <property type="protein sequence ID" value="KAF4630693.1"/>
    <property type="molecule type" value="Genomic_DNA"/>
</dbReference>
<accession>A0A8H4RKG5</accession>
<comment type="caution">
    <text evidence="2">The sequence shown here is derived from an EMBL/GenBank/DDBJ whole genome shotgun (WGS) entry which is preliminary data.</text>
</comment>
<proteinExistence type="predicted"/>
<dbReference type="PANTHER" id="PTHR33112">
    <property type="entry name" value="DOMAIN PROTEIN, PUTATIVE-RELATED"/>
    <property type="match status" value="1"/>
</dbReference>
<organism evidence="2 3">
    <name type="scientific">Cudoniella acicularis</name>
    <dbReference type="NCBI Taxonomy" id="354080"/>
    <lineage>
        <taxon>Eukaryota</taxon>
        <taxon>Fungi</taxon>
        <taxon>Dikarya</taxon>
        <taxon>Ascomycota</taxon>
        <taxon>Pezizomycotina</taxon>
        <taxon>Leotiomycetes</taxon>
        <taxon>Helotiales</taxon>
        <taxon>Tricladiaceae</taxon>
        <taxon>Cudoniella</taxon>
    </lineage>
</organism>
<evidence type="ECO:0000313" key="3">
    <source>
        <dbReference type="Proteomes" id="UP000566819"/>
    </source>
</evidence>
<dbReference type="Pfam" id="PF06985">
    <property type="entry name" value="HET"/>
    <property type="match status" value="1"/>
</dbReference>
<protein>
    <recommendedName>
        <fullName evidence="1">Heterokaryon incompatibility domain-containing protein</fullName>
    </recommendedName>
</protein>
<gene>
    <name evidence="2" type="ORF">G7Y89_g7445</name>
</gene>